<reference evidence="16 17" key="1">
    <citation type="journal article" date="2012" name="Nature">
        <title>The bonobo genome compared with the chimpanzee and human genomes.</title>
        <authorList>
            <person name="Prufer K."/>
            <person name="Munch K."/>
            <person name="Hellmann I."/>
            <person name="Akagi K."/>
            <person name="Miller J.R."/>
            <person name="Walenz B."/>
            <person name="Koren S."/>
            <person name="Sutton G."/>
            <person name="Kodira C."/>
            <person name="Winer R."/>
            <person name="Knight J.R."/>
            <person name="Mullikin J.C."/>
            <person name="Meader S.J."/>
            <person name="Ponting C.P."/>
            <person name="Lunter G."/>
            <person name="Higashino S."/>
            <person name="Hobolth A."/>
            <person name="Dutheil J."/>
            <person name="Karakoc E."/>
            <person name="Alkan C."/>
            <person name="Sajjadian S."/>
            <person name="Catacchio C.R."/>
            <person name="Ventura M."/>
            <person name="Marques-Bonet T."/>
            <person name="Eichler E.E."/>
            <person name="Andre C."/>
            <person name="Atencia R."/>
            <person name="Mugisha L."/>
            <person name="Junhold J."/>
            <person name="Patterson N."/>
            <person name="Siebauer M."/>
            <person name="Good J.M."/>
            <person name="Fischer A."/>
            <person name="Ptak S.E."/>
            <person name="Lachmann M."/>
            <person name="Symer D.E."/>
            <person name="Mailund T."/>
            <person name="Schierup M.H."/>
            <person name="Andres A.M."/>
            <person name="Kelso J."/>
            <person name="Paabo S."/>
        </authorList>
    </citation>
    <scope>NUCLEOTIDE SEQUENCE [LARGE SCALE GENOMIC DNA]</scope>
</reference>
<keyword evidence="5" id="KW-0677">Repeat</keyword>
<keyword evidence="8" id="KW-0805">Transcription regulation</keyword>
<dbReference type="GO" id="GO:0008270">
    <property type="term" value="F:zinc ion binding"/>
    <property type="evidence" value="ECO:0007669"/>
    <property type="project" value="UniProtKB-KW"/>
</dbReference>
<evidence type="ECO:0000256" key="10">
    <source>
        <dbReference type="ARBA" id="ARBA00023163"/>
    </source>
</evidence>
<feature type="region of interest" description="Disordered" evidence="13">
    <location>
        <begin position="1"/>
        <end position="21"/>
    </location>
</feature>
<keyword evidence="9" id="KW-0238">DNA-binding</keyword>
<evidence type="ECO:0000256" key="11">
    <source>
        <dbReference type="ARBA" id="ARBA00023242"/>
    </source>
</evidence>
<evidence type="ECO:0000259" key="14">
    <source>
        <dbReference type="PROSITE" id="PS50157"/>
    </source>
</evidence>
<dbReference type="OMA" id="PRECETH"/>
<dbReference type="SUPFAM" id="SSF57667">
    <property type="entry name" value="beta-beta-alpha zinc fingers"/>
    <property type="match status" value="3"/>
</dbReference>
<evidence type="ECO:0000256" key="1">
    <source>
        <dbReference type="ARBA" id="ARBA00003767"/>
    </source>
</evidence>
<dbReference type="Ensembl" id="ENSPPAT00000065481.1">
    <property type="protein sequence ID" value="ENSPPAP00000042551.1"/>
    <property type="gene ID" value="ENSPPAG00000043839.1"/>
</dbReference>
<dbReference type="FunFam" id="3.30.160.60:FF:002090">
    <property type="entry name" value="Zinc finger protein 473"/>
    <property type="match status" value="1"/>
</dbReference>
<evidence type="ECO:0000256" key="6">
    <source>
        <dbReference type="ARBA" id="ARBA00022771"/>
    </source>
</evidence>
<dbReference type="EMBL" id="AJFE02084553">
    <property type="status" value="NOT_ANNOTATED_CDS"/>
    <property type="molecule type" value="Genomic_DNA"/>
</dbReference>
<dbReference type="InterPro" id="IPR013087">
    <property type="entry name" value="Znf_C2H2_type"/>
</dbReference>
<dbReference type="GeneTree" id="ENSGT00940000163270"/>
<accession>A0A2R9CKR5</accession>
<sequence length="307" mass="33637">MLEEGVLPSPDPALPQEENTGEEGMAAGLLTAGPRGSTFFSSVTVAFAQEGWRCLVSTPRERFKEGIPGKSRSLVLLGLPVSQPGMNSQLEQREGAWMLEGKDLRSPSPGWKIISGSPPEQALSVASFQDPCVEMPPGDSDHGTSDLEKSFNLCAAFIQHQRIHTGEKPYRCAACGKAFSQSANLTNHQRTHTGEKPYKCSECGKAFSQSTNLIIHQKTHTGEKPYKCNECGKFFSESSALIRHHIIHTGEKPYECNECGKAFNQSSSLSQHQRIHTGVKPYECSECGKAFRCSSAFVRHQRLHAGE</sequence>
<reference evidence="16" key="3">
    <citation type="submission" date="2025-09" db="UniProtKB">
        <authorList>
            <consortium name="Ensembl"/>
        </authorList>
    </citation>
    <scope>IDENTIFICATION</scope>
</reference>
<dbReference type="InterPro" id="IPR036236">
    <property type="entry name" value="Znf_C2H2_sf"/>
</dbReference>
<evidence type="ECO:0000256" key="12">
    <source>
        <dbReference type="PROSITE-ProRule" id="PRU00042"/>
    </source>
</evidence>
<feature type="domain" description="C2H2-type" evidence="14">
    <location>
        <begin position="198"/>
        <end position="225"/>
    </location>
</feature>
<dbReference type="Bgee" id="ENSPPAG00000043839">
    <property type="expression patterns" value="Expressed in testis and 6 other cell types or tissues"/>
</dbReference>
<dbReference type="SUPFAM" id="SSF109640">
    <property type="entry name" value="KRAB domain (Kruppel-associated box)"/>
    <property type="match status" value="1"/>
</dbReference>
<evidence type="ECO:0000256" key="3">
    <source>
        <dbReference type="ARBA" id="ARBA00006991"/>
    </source>
</evidence>
<dbReference type="InterPro" id="IPR001909">
    <property type="entry name" value="KRAB"/>
</dbReference>
<comment type="subcellular location">
    <subcellularLocation>
        <location evidence="2">Nucleus</location>
    </subcellularLocation>
</comment>
<keyword evidence="4" id="KW-0479">Metal-binding</keyword>
<dbReference type="GO" id="GO:0001228">
    <property type="term" value="F:DNA-binding transcription activator activity, RNA polymerase II-specific"/>
    <property type="evidence" value="ECO:0007669"/>
    <property type="project" value="TreeGrafter"/>
</dbReference>
<protein>
    <recommendedName>
        <fullName evidence="18">Zinc finger protein 79</fullName>
    </recommendedName>
</protein>
<dbReference type="STRING" id="9597.ENSPPAP00000042551"/>
<keyword evidence="6 12" id="KW-0863">Zinc-finger</keyword>
<evidence type="ECO:0000256" key="7">
    <source>
        <dbReference type="ARBA" id="ARBA00022833"/>
    </source>
</evidence>
<dbReference type="FunFam" id="3.30.160.60:FF:000944">
    <property type="entry name" value="zinc finger protein 232 isoform X1"/>
    <property type="match status" value="1"/>
</dbReference>
<keyword evidence="17" id="KW-1185">Reference proteome</keyword>
<evidence type="ECO:0000256" key="9">
    <source>
        <dbReference type="ARBA" id="ARBA00023125"/>
    </source>
</evidence>
<feature type="domain" description="C2H2-type" evidence="14">
    <location>
        <begin position="226"/>
        <end position="253"/>
    </location>
</feature>
<keyword evidence="10" id="KW-0804">Transcription</keyword>
<proteinExistence type="inferred from homology"/>
<dbReference type="FunFam" id="3.30.160.60:FF:000953">
    <property type="entry name" value="Zinc finger protein 691"/>
    <property type="match status" value="1"/>
</dbReference>
<dbReference type="PROSITE" id="PS50157">
    <property type="entry name" value="ZINC_FINGER_C2H2_2"/>
    <property type="match status" value="6"/>
</dbReference>
<dbReference type="FunFam" id="3.30.160.60:FF:002343">
    <property type="entry name" value="Zinc finger protein 33A"/>
    <property type="match status" value="1"/>
</dbReference>
<feature type="domain" description="C2H2-type" evidence="14">
    <location>
        <begin position="282"/>
        <end position="307"/>
    </location>
</feature>
<dbReference type="AlphaFoldDB" id="A0A2R9CKR5"/>
<evidence type="ECO:0000256" key="4">
    <source>
        <dbReference type="ARBA" id="ARBA00022723"/>
    </source>
</evidence>
<dbReference type="FunFam" id="3.30.160.60:FF:000352">
    <property type="entry name" value="zinc finger protein 3 homolog"/>
    <property type="match status" value="1"/>
</dbReference>
<feature type="domain" description="C2H2-type" evidence="14">
    <location>
        <begin position="254"/>
        <end position="281"/>
    </location>
</feature>
<comment type="similarity">
    <text evidence="3">Belongs to the krueppel C2H2-type zinc-finger protein family.</text>
</comment>
<keyword evidence="11" id="KW-0539">Nucleus</keyword>
<dbReference type="Pfam" id="PF13465">
    <property type="entry name" value="zf-H2C2_2"/>
    <property type="match status" value="1"/>
</dbReference>
<feature type="domain" description="C2H2-type" evidence="14">
    <location>
        <begin position="170"/>
        <end position="197"/>
    </location>
</feature>
<reference evidence="16" key="2">
    <citation type="submission" date="2025-08" db="UniProtKB">
        <authorList>
            <consortium name="Ensembl"/>
        </authorList>
    </citation>
    <scope>IDENTIFICATION</scope>
</reference>
<dbReference type="PROSITE" id="PS50805">
    <property type="entry name" value="KRAB"/>
    <property type="match status" value="1"/>
</dbReference>
<dbReference type="EMBL" id="AJFE02077416">
    <property type="status" value="NOT_ANNOTATED_CDS"/>
    <property type="molecule type" value="Genomic_DNA"/>
</dbReference>
<comment type="function">
    <text evidence="1">May be involved in transcriptional regulation.</text>
</comment>
<evidence type="ECO:0000313" key="16">
    <source>
        <dbReference type="Ensembl" id="ENSPPAP00000042551.1"/>
    </source>
</evidence>
<evidence type="ECO:0000256" key="5">
    <source>
        <dbReference type="ARBA" id="ARBA00022737"/>
    </source>
</evidence>
<evidence type="ECO:0000313" key="17">
    <source>
        <dbReference type="Proteomes" id="UP000240080"/>
    </source>
</evidence>
<dbReference type="GO" id="GO:0005634">
    <property type="term" value="C:nucleus"/>
    <property type="evidence" value="ECO:0007669"/>
    <property type="project" value="UniProtKB-SubCell"/>
</dbReference>
<evidence type="ECO:0000256" key="13">
    <source>
        <dbReference type="SAM" id="MobiDB-lite"/>
    </source>
</evidence>
<feature type="domain" description="C2H2-type" evidence="14">
    <location>
        <begin position="142"/>
        <end position="169"/>
    </location>
</feature>
<evidence type="ECO:0000256" key="2">
    <source>
        <dbReference type="ARBA" id="ARBA00004123"/>
    </source>
</evidence>
<dbReference type="Gene3D" id="3.30.160.60">
    <property type="entry name" value="Classic Zinc Finger"/>
    <property type="match status" value="6"/>
</dbReference>
<dbReference type="PANTHER" id="PTHR24393">
    <property type="entry name" value="ZINC FINGER PROTEIN"/>
    <property type="match status" value="1"/>
</dbReference>
<organism evidence="16 17">
    <name type="scientific">Pan paniscus</name>
    <name type="common">Pygmy chimpanzee</name>
    <name type="synonym">Bonobo</name>
    <dbReference type="NCBI Taxonomy" id="9597"/>
    <lineage>
        <taxon>Eukaryota</taxon>
        <taxon>Metazoa</taxon>
        <taxon>Chordata</taxon>
        <taxon>Craniata</taxon>
        <taxon>Vertebrata</taxon>
        <taxon>Euteleostomi</taxon>
        <taxon>Mammalia</taxon>
        <taxon>Eutheria</taxon>
        <taxon>Euarchontoglires</taxon>
        <taxon>Primates</taxon>
        <taxon>Haplorrhini</taxon>
        <taxon>Catarrhini</taxon>
        <taxon>Hominidae</taxon>
        <taxon>Pan</taxon>
    </lineage>
</organism>
<evidence type="ECO:0008006" key="18">
    <source>
        <dbReference type="Google" id="ProtNLM"/>
    </source>
</evidence>
<dbReference type="PANTHER" id="PTHR24393:SF159">
    <property type="entry name" value="ZINC FINGER PROTEIN 345-RELATED"/>
    <property type="match status" value="1"/>
</dbReference>
<evidence type="ECO:0000259" key="15">
    <source>
        <dbReference type="PROSITE" id="PS50805"/>
    </source>
</evidence>
<dbReference type="SMART" id="SM00349">
    <property type="entry name" value="KRAB"/>
    <property type="match status" value="1"/>
</dbReference>
<dbReference type="GO" id="GO:0000978">
    <property type="term" value="F:RNA polymerase II cis-regulatory region sequence-specific DNA binding"/>
    <property type="evidence" value="ECO:0007669"/>
    <property type="project" value="TreeGrafter"/>
</dbReference>
<dbReference type="Pfam" id="PF00096">
    <property type="entry name" value="zf-C2H2"/>
    <property type="match status" value="3"/>
</dbReference>
<dbReference type="EMBL" id="AJFE02077417">
    <property type="status" value="NOT_ANNOTATED_CDS"/>
    <property type="molecule type" value="Genomic_DNA"/>
</dbReference>
<dbReference type="PROSITE" id="PS00028">
    <property type="entry name" value="ZINC_FINGER_C2H2_1"/>
    <property type="match status" value="5"/>
</dbReference>
<dbReference type="SMART" id="SM00355">
    <property type="entry name" value="ZnF_C2H2"/>
    <property type="match status" value="5"/>
</dbReference>
<feature type="domain" description="KRAB" evidence="15">
    <location>
        <begin position="38"/>
        <end position="109"/>
    </location>
</feature>
<dbReference type="InterPro" id="IPR036051">
    <property type="entry name" value="KRAB_dom_sf"/>
</dbReference>
<keyword evidence="7" id="KW-0862">Zinc</keyword>
<name>A0A2R9CKR5_PANPA</name>
<dbReference type="Proteomes" id="UP000240080">
    <property type="component" value="Chromosome 9"/>
</dbReference>
<evidence type="ECO:0000256" key="8">
    <source>
        <dbReference type="ARBA" id="ARBA00023015"/>
    </source>
</evidence>